<dbReference type="GO" id="GO:0003700">
    <property type="term" value="F:DNA-binding transcription factor activity"/>
    <property type="evidence" value="ECO:0007669"/>
    <property type="project" value="InterPro"/>
</dbReference>
<sequence length="172" mass="19380">MKLEISEVLSQTFMKLTGIPEHTPAAQSVKTTIQFIRTAEEIFKSMDARFAGMGLSRGKIMMLCILYADTNRSLLPSELADRAQVTRGTITGLVDGLEAEGWVKRIHDAKDRRRTSVQLTDKGMRFVEQNVEGYVGLMIALTSKFDEDDFVKMQELISKLREGFEVSSQLEI</sequence>
<dbReference type="InterPro" id="IPR023187">
    <property type="entry name" value="Tscrpt_reg_MarR-type_CS"/>
</dbReference>
<dbReference type="STRING" id="1886670.PTI45_02229"/>
<comment type="caution">
    <text evidence="5">The sequence shown here is derived from an EMBL/GenBank/DDBJ whole genome shotgun (WGS) entry which is preliminary data.</text>
</comment>
<evidence type="ECO:0000259" key="4">
    <source>
        <dbReference type="PROSITE" id="PS50995"/>
    </source>
</evidence>
<dbReference type="PRINTS" id="PR00598">
    <property type="entry name" value="HTHMARR"/>
</dbReference>
<dbReference type="EMBL" id="MDER01000039">
    <property type="protein sequence ID" value="ODP28239.1"/>
    <property type="molecule type" value="Genomic_DNA"/>
</dbReference>
<dbReference type="SUPFAM" id="SSF46785">
    <property type="entry name" value="Winged helix' DNA-binding domain"/>
    <property type="match status" value="1"/>
</dbReference>
<protein>
    <submittedName>
        <fullName evidence="5">Putative HTH-type transcriptional regulator YetL</fullName>
    </submittedName>
</protein>
<dbReference type="InterPro" id="IPR036390">
    <property type="entry name" value="WH_DNA-bd_sf"/>
</dbReference>
<dbReference type="Proteomes" id="UP000094578">
    <property type="component" value="Unassembled WGS sequence"/>
</dbReference>
<dbReference type="SMART" id="SM00347">
    <property type="entry name" value="HTH_MARR"/>
    <property type="match status" value="1"/>
</dbReference>
<dbReference type="InterPro" id="IPR000835">
    <property type="entry name" value="HTH_MarR-typ"/>
</dbReference>
<dbReference type="Gene3D" id="1.10.10.10">
    <property type="entry name" value="Winged helix-like DNA-binding domain superfamily/Winged helix DNA-binding domain"/>
    <property type="match status" value="1"/>
</dbReference>
<dbReference type="InterPro" id="IPR036388">
    <property type="entry name" value="WH-like_DNA-bd_sf"/>
</dbReference>
<dbReference type="AlphaFoldDB" id="A0A1E3L359"/>
<dbReference type="Pfam" id="PF01047">
    <property type="entry name" value="MarR"/>
    <property type="match status" value="1"/>
</dbReference>
<dbReference type="PANTHER" id="PTHR42756:SF1">
    <property type="entry name" value="TRANSCRIPTIONAL REPRESSOR OF EMRAB OPERON"/>
    <property type="match status" value="1"/>
</dbReference>
<dbReference type="PROSITE" id="PS01117">
    <property type="entry name" value="HTH_MARR_1"/>
    <property type="match status" value="1"/>
</dbReference>
<dbReference type="PROSITE" id="PS50995">
    <property type="entry name" value="HTH_MARR_2"/>
    <property type="match status" value="1"/>
</dbReference>
<keyword evidence="1" id="KW-0805">Transcription regulation</keyword>
<name>A0A1E3L359_9BACL</name>
<evidence type="ECO:0000256" key="3">
    <source>
        <dbReference type="ARBA" id="ARBA00023163"/>
    </source>
</evidence>
<accession>A0A1E3L359</accession>
<organism evidence="5 6">
    <name type="scientific">Paenibacillus nuruki</name>
    <dbReference type="NCBI Taxonomy" id="1886670"/>
    <lineage>
        <taxon>Bacteria</taxon>
        <taxon>Bacillati</taxon>
        <taxon>Bacillota</taxon>
        <taxon>Bacilli</taxon>
        <taxon>Bacillales</taxon>
        <taxon>Paenibacillaceae</taxon>
        <taxon>Paenibacillus</taxon>
    </lineage>
</organism>
<dbReference type="PANTHER" id="PTHR42756">
    <property type="entry name" value="TRANSCRIPTIONAL REGULATOR, MARR"/>
    <property type="match status" value="1"/>
</dbReference>
<gene>
    <name evidence="5" type="ORF">PTI45_02229</name>
</gene>
<evidence type="ECO:0000256" key="1">
    <source>
        <dbReference type="ARBA" id="ARBA00023015"/>
    </source>
</evidence>
<evidence type="ECO:0000313" key="5">
    <source>
        <dbReference type="EMBL" id="ODP28239.1"/>
    </source>
</evidence>
<dbReference type="GO" id="GO:0003677">
    <property type="term" value="F:DNA binding"/>
    <property type="evidence" value="ECO:0007669"/>
    <property type="project" value="UniProtKB-KW"/>
</dbReference>
<keyword evidence="6" id="KW-1185">Reference proteome</keyword>
<keyword evidence="3" id="KW-0804">Transcription</keyword>
<feature type="domain" description="HTH marR-type" evidence="4">
    <location>
        <begin position="2"/>
        <end position="162"/>
    </location>
</feature>
<reference evidence="5 6" key="1">
    <citation type="submission" date="2016-08" db="EMBL/GenBank/DDBJ databases">
        <title>Genome sequencing of Paenibacillus sp. TI45-13ar, isolated from Korean traditional nuruk.</title>
        <authorList>
            <person name="Kim S.-J."/>
        </authorList>
    </citation>
    <scope>NUCLEOTIDE SEQUENCE [LARGE SCALE GENOMIC DNA]</scope>
    <source>
        <strain evidence="5 6">TI45-13ar</strain>
    </source>
</reference>
<keyword evidence="2" id="KW-0238">DNA-binding</keyword>
<evidence type="ECO:0000256" key="2">
    <source>
        <dbReference type="ARBA" id="ARBA00023125"/>
    </source>
</evidence>
<evidence type="ECO:0000313" key="6">
    <source>
        <dbReference type="Proteomes" id="UP000094578"/>
    </source>
</evidence>
<dbReference type="RefSeq" id="WP_069327657.1">
    <property type="nucleotide sequence ID" value="NZ_MDER01000039.1"/>
</dbReference>
<proteinExistence type="predicted"/>